<keyword evidence="2" id="KW-1185">Reference proteome</keyword>
<organism evidence="1 2">
    <name type="scientific">Pythium oligandrum</name>
    <name type="common">Mycoparasitic fungus</name>
    <dbReference type="NCBI Taxonomy" id="41045"/>
    <lineage>
        <taxon>Eukaryota</taxon>
        <taxon>Sar</taxon>
        <taxon>Stramenopiles</taxon>
        <taxon>Oomycota</taxon>
        <taxon>Peronosporomycetes</taxon>
        <taxon>Pythiales</taxon>
        <taxon>Pythiaceae</taxon>
        <taxon>Pythium</taxon>
    </lineage>
</organism>
<dbReference type="AlphaFoldDB" id="A0A8K1C645"/>
<gene>
    <name evidence="1" type="ORF">Poli38472_003157</name>
</gene>
<reference evidence="1" key="1">
    <citation type="submission" date="2019-03" db="EMBL/GenBank/DDBJ databases">
        <title>Long read genome sequence of the mycoparasitic Pythium oligandrum ATCC 38472 isolated from sugarbeet rhizosphere.</title>
        <authorList>
            <person name="Gaulin E."/>
        </authorList>
    </citation>
    <scope>NUCLEOTIDE SEQUENCE</scope>
    <source>
        <strain evidence="1">ATCC 38472_TT</strain>
    </source>
</reference>
<comment type="caution">
    <text evidence="1">The sequence shown here is derived from an EMBL/GenBank/DDBJ whole genome shotgun (WGS) entry which is preliminary data.</text>
</comment>
<dbReference type="EMBL" id="SPLM01000144">
    <property type="protein sequence ID" value="TMW57232.1"/>
    <property type="molecule type" value="Genomic_DNA"/>
</dbReference>
<dbReference type="Proteomes" id="UP000794436">
    <property type="component" value="Unassembled WGS sequence"/>
</dbReference>
<evidence type="ECO:0000313" key="1">
    <source>
        <dbReference type="EMBL" id="TMW57232.1"/>
    </source>
</evidence>
<proteinExistence type="predicted"/>
<dbReference type="OrthoDB" id="165506at2759"/>
<protein>
    <submittedName>
        <fullName evidence="1">Uncharacterized protein</fullName>
    </submittedName>
</protein>
<accession>A0A8K1C645</accession>
<sequence length="241" mass="26835">MTALPSTSSKPSKPPVEVSKAVSSAFLTACASGDAEKTHGALLQLQRQYPETVDARVHEILPAIQELLGRGLVTAATQNHTLLLEYLVSGSYANVFRDGVCLTDAAFPAFATLQDHELRCCALSVRFVAFAALTCIDKLAFRGFTFFIETESLWGFEVTWCLCLAMRKALATFASNVETPATSYHPFILLLTQHYRFVIQEIHTFHERFRPSKDATDDELDQLDRLRALQASLLYEITLNQ</sequence>
<evidence type="ECO:0000313" key="2">
    <source>
        <dbReference type="Proteomes" id="UP000794436"/>
    </source>
</evidence>
<name>A0A8K1C645_PYTOL</name>